<keyword evidence="4" id="KW-1185">Reference proteome</keyword>
<dbReference type="Gene3D" id="2.20.200.10">
    <property type="entry name" value="Outer membrane efflux proteins (OEP)"/>
    <property type="match status" value="1"/>
</dbReference>
<dbReference type="NCBIfam" id="TIGR01845">
    <property type="entry name" value="outer_NodT"/>
    <property type="match status" value="1"/>
</dbReference>
<keyword evidence="2" id="KW-0564">Palmitate</keyword>
<dbReference type="EMBL" id="JAUKVY010000003">
    <property type="protein sequence ID" value="MDO1531800.1"/>
    <property type="molecule type" value="Genomic_DNA"/>
</dbReference>
<comment type="caution">
    <text evidence="3">The sequence shown here is derived from an EMBL/GenBank/DDBJ whole genome shotgun (WGS) entry which is preliminary data.</text>
</comment>
<dbReference type="Pfam" id="PF02321">
    <property type="entry name" value="OEP"/>
    <property type="match status" value="2"/>
</dbReference>
<gene>
    <name evidence="3" type="ORF">Q2T77_05830</name>
</gene>
<keyword evidence="2" id="KW-0812">Transmembrane</keyword>
<dbReference type="PROSITE" id="PS51257">
    <property type="entry name" value="PROKAR_LIPOPROTEIN"/>
    <property type="match status" value="1"/>
</dbReference>
<evidence type="ECO:0000256" key="2">
    <source>
        <dbReference type="RuleBase" id="RU362097"/>
    </source>
</evidence>
<evidence type="ECO:0000313" key="3">
    <source>
        <dbReference type="EMBL" id="MDO1531800.1"/>
    </source>
</evidence>
<organism evidence="3 4">
    <name type="scientific">Variovorax ginsengisoli</name>
    <dbReference type="NCBI Taxonomy" id="363844"/>
    <lineage>
        <taxon>Bacteria</taxon>
        <taxon>Pseudomonadati</taxon>
        <taxon>Pseudomonadota</taxon>
        <taxon>Betaproteobacteria</taxon>
        <taxon>Burkholderiales</taxon>
        <taxon>Comamonadaceae</taxon>
        <taxon>Variovorax</taxon>
    </lineage>
</organism>
<dbReference type="SUPFAM" id="SSF56954">
    <property type="entry name" value="Outer membrane efflux proteins (OEP)"/>
    <property type="match status" value="1"/>
</dbReference>
<dbReference type="RefSeq" id="WP_301805329.1">
    <property type="nucleotide sequence ID" value="NZ_JAUJZH010000003.1"/>
</dbReference>
<dbReference type="PANTHER" id="PTHR30203">
    <property type="entry name" value="OUTER MEMBRANE CATION EFFLUX PROTEIN"/>
    <property type="match status" value="1"/>
</dbReference>
<evidence type="ECO:0000256" key="1">
    <source>
        <dbReference type="ARBA" id="ARBA00007613"/>
    </source>
</evidence>
<proteinExistence type="inferred from homology"/>
<keyword evidence="2" id="KW-0472">Membrane</keyword>
<accession>A0ABT8RZ07</accession>
<keyword evidence="2" id="KW-0449">Lipoprotein</keyword>
<name>A0ABT8RZ07_9BURK</name>
<dbReference type="Proteomes" id="UP001169027">
    <property type="component" value="Unassembled WGS sequence"/>
</dbReference>
<protein>
    <submittedName>
        <fullName evidence="3">Efflux transporter outer membrane subunit</fullName>
    </submittedName>
</protein>
<dbReference type="InterPro" id="IPR010131">
    <property type="entry name" value="MdtP/NodT-like"/>
</dbReference>
<dbReference type="PANTHER" id="PTHR30203:SF30">
    <property type="entry name" value="OUTER MEMBRANE PROTEIN-RELATED"/>
    <property type="match status" value="1"/>
</dbReference>
<dbReference type="InterPro" id="IPR003423">
    <property type="entry name" value="OMP_efflux"/>
</dbReference>
<keyword evidence="2" id="KW-1134">Transmembrane beta strand</keyword>
<dbReference type="Gene3D" id="1.20.1600.10">
    <property type="entry name" value="Outer membrane efflux proteins (OEP)"/>
    <property type="match status" value="1"/>
</dbReference>
<sequence length="492" mass="52052">MPRTDRLLLGRAGAALGLAALLAGCMLGPDYRRPALDIPAEFRGASPPTAAELALADSAWWRQFGDPTLDALIVEGLRNNQDLVVAAARVEQFYGVLGTTRSPLFPQVGADAAGSRTRASEQTISPAPSINPYNAAQVTLLASWEVDLFGRIRRLTEAATADLKASEASRRGTVLSVVAAVTTGYVRLREQDRELEVARSTLKLRTDSLKLFERRFKGGVVSAVEVSQARSEYATALRAVPVLLQAITEQENALSVLIGRDPGPIARGRSIDALAAPAVPGGLPSELLDRRPDILQAEQTLVAANARIGAAKAAYFPTISLTGAFGQASRSLSDLWGGSARIWSYGADVSLPIFTAGAIAGQVESAEAGQRAALAQYRKTVQAAFGETADALAGIGNSRESLAAQQIQVSALINYARLASKRFEGGYTSYLEVIDAERSLFNAQVQLAQAQGDVLLRAASLYKALGGGWVDLANQDAPQPAVRLGERPPLVP</sequence>
<reference evidence="3" key="1">
    <citation type="submission" date="2023-06" db="EMBL/GenBank/DDBJ databases">
        <authorList>
            <person name="Jiang Y."/>
            <person name="Liu Q."/>
        </authorList>
    </citation>
    <scope>NUCLEOTIDE SEQUENCE</scope>
    <source>
        <strain evidence="3">CGMCC 1.12090</strain>
    </source>
</reference>
<comment type="similarity">
    <text evidence="1 2">Belongs to the outer membrane factor (OMF) (TC 1.B.17) family.</text>
</comment>
<comment type="subcellular location">
    <subcellularLocation>
        <location evidence="2">Cell membrane</location>
        <topology evidence="2">Lipid-anchor</topology>
    </subcellularLocation>
</comment>
<evidence type="ECO:0000313" key="4">
    <source>
        <dbReference type="Proteomes" id="UP001169027"/>
    </source>
</evidence>